<name>A0A9W4HV71_PENNA</name>
<keyword evidence="2" id="KW-0442">Lipid degradation</keyword>
<dbReference type="Pfam" id="PF13424">
    <property type="entry name" value="TPR_12"/>
    <property type="match status" value="3"/>
</dbReference>
<dbReference type="Proteomes" id="UP001153461">
    <property type="component" value="Unassembled WGS sequence"/>
</dbReference>
<keyword evidence="2" id="KW-0378">Hydrolase</keyword>
<sequence length="1199" mass="135013">MMQQVATVHGGELNPLDSTGLCLLSLDGGGVRGLSTLYILKGLMDRLNQTRPDGSLAKKPCEVFDLIGGTSTGGLIAIMLGRLEMDVDECIMAYVKLMKMIFDKPSKRSVSSIFGQIKPQFDANKLEGAINEVINNCGAKPTDLFNDQADRGCRVFVCSITQETKEIVRLRSYPIRNKPEIPATICQAARATSAATTFFEPVSIGARRFADGALGANNPVDEVEGEASDIWCEDTGDLKPLVKCFISIGTGHPGKKSMEDNLLRFVSKTLPALVTQTEHTEKRFIAKWRQHYDNKRYFRFNVDQGLQEVGLAEYQEQGLIESATEGYLDHQAVAFRVRDCVENLKLKQSNLALLEQWQGRARWQVPFERNKHFTGREDLLSGLIQKLQQESDATTKIAIMGLGGVGKTQLVLELAHRVRERCAVCWIPVNSLANLQTAYRKVAQNLGLPGCDEIGVDILEIVRTYLSDETIGPWLLILDNADDIELWTSPLKSEAGAKRLIDYMPRSRHGAIIWTTRDRKVATGVARENVVTVRQMDESGASEMMRKYLIDPSRIRTDEGLLPGLLHKLTYLPLAIVQAASYINETGESLETYEALLSSHDDEAVELLSEHFEDDGRYADMENAVAKTWLISLEQIRRRSSLAFEYLGFMACVDPKDIPRSLLPPSDRSSLKQQTDAIGVLDAFSFITKHKDGSTFDLHRLVHLVTRGWLKKNGQLPACHEQAVVRLSELLSHISQTNRIHWRLYIAHAQYAVGGDDKKRSKEEVDLAEMCGLCLHYDGRYREAETKYQIVLGYREKVPGLENPDTLISVNNLSTVLAQKGKYEEAEAMSRHALRDQEKLLGLQHPDTLTSVSNLGSILTRRGKYEEAEAMHRRDLEGSEKMLGPEDPRTLMSVSRLGLVLSRQGMYKEAKDMHRRALRSRERVLGLEHPQTLSSVSNLASVLSRQGKYEEAEAMHRRVLQDREKVLGLEHPSTVTSVSNLGSVLDRQGRYEEAEAIHRRALQNREKVLWPEHPETLTSVSNLGLVLDRQGRYEEAEAMHRRALQDREKVLWPEHPETLTSVSNLGLVLDRQGRYEEAEAMHRRALQNREKVLGPEHPDTLTSVSHLGLVLDRQGRYEEAEAIHRRALQNREKVLWPEHPETLTSVSNLGSVLDRQGRYEEAEAMHRRALQDREKVLGPEHPDTLTSFNNLVSVLDSQG</sequence>
<gene>
    <name evidence="4" type="ORF">PNAL_LOCUS6517</name>
</gene>
<dbReference type="OrthoDB" id="310895at2759"/>
<feature type="active site" description="Proton acceptor" evidence="2">
    <location>
        <position position="211"/>
    </location>
</feature>
<dbReference type="SUPFAM" id="SSF52151">
    <property type="entry name" value="FabD/lysophospholipase-like"/>
    <property type="match status" value="1"/>
</dbReference>
<dbReference type="Gene3D" id="1.25.40.10">
    <property type="entry name" value="Tetratricopeptide repeat domain"/>
    <property type="match status" value="3"/>
</dbReference>
<keyword evidence="1 2" id="KW-0443">Lipid metabolism</keyword>
<accession>A0A9W4HV71</accession>
<dbReference type="SUPFAM" id="SSF52540">
    <property type="entry name" value="P-loop containing nucleoside triphosphate hydrolases"/>
    <property type="match status" value="1"/>
</dbReference>
<feature type="domain" description="PNPLA" evidence="3">
    <location>
        <begin position="24"/>
        <end position="224"/>
    </location>
</feature>
<dbReference type="InterPro" id="IPR019734">
    <property type="entry name" value="TPR_rpt"/>
</dbReference>
<reference evidence="4" key="1">
    <citation type="submission" date="2021-07" db="EMBL/GenBank/DDBJ databases">
        <authorList>
            <person name="Branca A.L. A."/>
        </authorList>
    </citation>
    <scope>NUCLEOTIDE SEQUENCE</scope>
</reference>
<dbReference type="InterPro" id="IPR011990">
    <property type="entry name" value="TPR-like_helical_dom_sf"/>
</dbReference>
<dbReference type="InterPro" id="IPR053137">
    <property type="entry name" value="NLR-like"/>
</dbReference>
<evidence type="ECO:0000259" key="3">
    <source>
        <dbReference type="PROSITE" id="PS51635"/>
    </source>
</evidence>
<dbReference type="InterPro" id="IPR016035">
    <property type="entry name" value="Acyl_Trfase/lysoPLipase"/>
</dbReference>
<protein>
    <recommendedName>
        <fullName evidence="3">PNPLA domain-containing protein</fullName>
    </recommendedName>
</protein>
<dbReference type="GO" id="GO:0043531">
    <property type="term" value="F:ADP binding"/>
    <property type="evidence" value="ECO:0007669"/>
    <property type="project" value="InterPro"/>
</dbReference>
<feature type="short sequence motif" description="GXGXXG" evidence="2">
    <location>
        <begin position="28"/>
        <end position="33"/>
    </location>
</feature>
<dbReference type="InterPro" id="IPR027417">
    <property type="entry name" value="P-loop_NTPase"/>
</dbReference>
<dbReference type="Gene3D" id="3.40.50.300">
    <property type="entry name" value="P-loop containing nucleotide triphosphate hydrolases"/>
    <property type="match status" value="1"/>
</dbReference>
<feature type="active site" description="Nucleophile" evidence="2">
    <location>
        <position position="71"/>
    </location>
</feature>
<dbReference type="Pfam" id="PF13374">
    <property type="entry name" value="TPR_10"/>
    <property type="match status" value="3"/>
</dbReference>
<dbReference type="PROSITE" id="PS51635">
    <property type="entry name" value="PNPLA"/>
    <property type="match status" value="1"/>
</dbReference>
<feature type="short sequence motif" description="DGA/G" evidence="2">
    <location>
        <begin position="211"/>
        <end position="213"/>
    </location>
</feature>
<evidence type="ECO:0000313" key="5">
    <source>
        <dbReference type="Proteomes" id="UP001153461"/>
    </source>
</evidence>
<feature type="short sequence motif" description="GXSXG" evidence="2">
    <location>
        <begin position="69"/>
        <end position="73"/>
    </location>
</feature>
<dbReference type="Gene3D" id="3.40.1090.10">
    <property type="entry name" value="Cytosolic phospholipase A2 catalytic domain"/>
    <property type="match status" value="1"/>
</dbReference>
<dbReference type="SMART" id="SM00028">
    <property type="entry name" value="TPR"/>
    <property type="match status" value="9"/>
</dbReference>
<dbReference type="AlphaFoldDB" id="A0A9W4HV71"/>
<dbReference type="Pfam" id="PF00931">
    <property type="entry name" value="NB-ARC"/>
    <property type="match status" value="1"/>
</dbReference>
<dbReference type="PANTHER" id="PTHR46082:SF6">
    <property type="entry name" value="AAA+ ATPASE DOMAIN-CONTAINING PROTEIN-RELATED"/>
    <property type="match status" value="1"/>
</dbReference>
<proteinExistence type="predicted"/>
<organism evidence="4 5">
    <name type="scientific">Penicillium nalgiovense</name>
    <dbReference type="NCBI Taxonomy" id="60175"/>
    <lineage>
        <taxon>Eukaryota</taxon>
        <taxon>Fungi</taxon>
        <taxon>Dikarya</taxon>
        <taxon>Ascomycota</taxon>
        <taxon>Pezizomycotina</taxon>
        <taxon>Eurotiomycetes</taxon>
        <taxon>Eurotiomycetidae</taxon>
        <taxon>Eurotiales</taxon>
        <taxon>Aspergillaceae</taxon>
        <taxon>Penicillium</taxon>
    </lineage>
</organism>
<dbReference type="PRINTS" id="PR00381">
    <property type="entry name" value="KINESINLIGHT"/>
</dbReference>
<dbReference type="PANTHER" id="PTHR46082">
    <property type="entry name" value="ATP/GTP-BINDING PROTEIN-RELATED"/>
    <property type="match status" value="1"/>
</dbReference>
<evidence type="ECO:0000256" key="1">
    <source>
        <dbReference type="ARBA" id="ARBA00023098"/>
    </source>
</evidence>
<evidence type="ECO:0000256" key="2">
    <source>
        <dbReference type="PROSITE-ProRule" id="PRU01161"/>
    </source>
</evidence>
<comment type="caution">
    <text evidence="4">The sequence shown here is derived from an EMBL/GenBank/DDBJ whole genome shotgun (WGS) entry which is preliminary data.</text>
</comment>
<dbReference type="GO" id="GO:0016787">
    <property type="term" value="F:hydrolase activity"/>
    <property type="evidence" value="ECO:0007669"/>
    <property type="project" value="UniProtKB-UniRule"/>
</dbReference>
<dbReference type="GO" id="GO:0046486">
    <property type="term" value="P:glycerolipid metabolic process"/>
    <property type="evidence" value="ECO:0007669"/>
    <property type="project" value="UniProtKB-ARBA"/>
</dbReference>
<dbReference type="CDD" id="cd07216">
    <property type="entry name" value="Pat17_PNPLA8_PNPLA9_like3"/>
    <property type="match status" value="1"/>
</dbReference>
<dbReference type="GO" id="GO:0016042">
    <property type="term" value="P:lipid catabolic process"/>
    <property type="evidence" value="ECO:0007669"/>
    <property type="project" value="UniProtKB-UniRule"/>
</dbReference>
<dbReference type="EMBL" id="CAJVNV010000333">
    <property type="protein sequence ID" value="CAG8166324.1"/>
    <property type="molecule type" value="Genomic_DNA"/>
</dbReference>
<dbReference type="InterPro" id="IPR002182">
    <property type="entry name" value="NB-ARC"/>
</dbReference>
<dbReference type="SUPFAM" id="SSF48452">
    <property type="entry name" value="TPR-like"/>
    <property type="match status" value="4"/>
</dbReference>
<dbReference type="Pfam" id="PF01734">
    <property type="entry name" value="Patatin"/>
    <property type="match status" value="1"/>
</dbReference>
<evidence type="ECO:0000313" key="4">
    <source>
        <dbReference type="EMBL" id="CAG8166324.1"/>
    </source>
</evidence>
<dbReference type="InterPro" id="IPR002641">
    <property type="entry name" value="PNPLA_dom"/>
</dbReference>